<keyword evidence="2" id="KW-0963">Cytoplasm</keyword>
<dbReference type="InterPro" id="IPR027417">
    <property type="entry name" value="P-loop_NTPase"/>
</dbReference>
<dbReference type="EMBL" id="JAINUG010000355">
    <property type="protein sequence ID" value="KAJ8377388.1"/>
    <property type="molecule type" value="Genomic_DNA"/>
</dbReference>
<sequence length="275" mass="30165">MLSETDGQMVLAGDPCQLGPVVKSRLASVFGLGVSLMERLMATPLYSADEKGYNPLVVTKLLYNYRSHESLLALPSRLFYSGELCMRAPRAVVDSLCHWSRLPTKGFPLLFHGVRIPVKPGQGTEMREANNPSWFNPGEAVQVMLYCCQLAKRLYKPIAATDIGVIAPYKKQVEKIRVLLNRVGLVDIKVGSVEEFQGQEFLVIILSTVRSNEAALNEDALLIAQGPGNPCVLIKDPCFSALLQYCFENGAFLGCDPPTELQAVCRSVTEKGDGK</sequence>
<gene>
    <name evidence="4" type="ORF">AAFF_G00260480</name>
</gene>
<dbReference type="InterPro" id="IPR041679">
    <property type="entry name" value="DNA2/NAM7-like_C"/>
</dbReference>
<evidence type="ECO:0000313" key="5">
    <source>
        <dbReference type="Proteomes" id="UP001221898"/>
    </source>
</evidence>
<dbReference type="Pfam" id="PF13087">
    <property type="entry name" value="AAA_12"/>
    <property type="match status" value="1"/>
</dbReference>
<evidence type="ECO:0000313" key="4">
    <source>
        <dbReference type="EMBL" id="KAJ8377388.1"/>
    </source>
</evidence>
<dbReference type="Gene3D" id="3.40.50.300">
    <property type="entry name" value="P-loop containing nucleotide triphosphate hydrolases"/>
    <property type="match status" value="2"/>
</dbReference>
<comment type="subcellular location">
    <subcellularLocation>
        <location evidence="1">Cytoplasm</location>
    </subcellularLocation>
</comment>
<comment type="caution">
    <text evidence="4">The sequence shown here is derived from an EMBL/GenBank/DDBJ whole genome shotgun (WGS) entry which is preliminary data.</text>
</comment>
<protein>
    <recommendedName>
        <fullName evidence="3">DNA2/NAM7 helicase-like C-terminal domain-containing protein</fullName>
    </recommendedName>
</protein>
<dbReference type="AlphaFoldDB" id="A0AAD7RCH5"/>
<dbReference type="CDD" id="cd18808">
    <property type="entry name" value="SF1_C_Upf1"/>
    <property type="match status" value="1"/>
</dbReference>
<evidence type="ECO:0000256" key="1">
    <source>
        <dbReference type="ARBA" id="ARBA00004496"/>
    </source>
</evidence>
<dbReference type="PANTHER" id="PTHR45418">
    <property type="entry name" value="CANCER/TESTIS ANTIGEN 55"/>
    <property type="match status" value="1"/>
</dbReference>
<dbReference type="InterPro" id="IPR047187">
    <property type="entry name" value="SF1_C_Upf1"/>
</dbReference>
<proteinExistence type="predicted"/>
<name>A0AAD7RCH5_9TELE</name>
<reference evidence="4" key="1">
    <citation type="journal article" date="2023" name="Science">
        <title>Genome structures resolve the early diversification of teleost fishes.</title>
        <authorList>
            <person name="Parey E."/>
            <person name="Louis A."/>
            <person name="Montfort J."/>
            <person name="Bouchez O."/>
            <person name="Roques C."/>
            <person name="Iampietro C."/>
            <person name="Lluch J."/>
            <person name="Castinel A."/>
            <person name="Donnadieu C."/>
            <person name="Desvignes T."/>
            <person name="Floi Bucao C."/>
            <person name="Jouanno E."/>
            <person name="Wen M."/>
            <person name="Mejri S."/>
            <person name="Dirks R."/>
            <person name="Jansen H."/>
            <person name="Henkel C."/>
            <person name="Chen W.J."/>
            <person name="Zahm M."/>
            <person name="Cabau C."/>
            <person name="Klopp C."/>
            <person name="Thompson A.W."/>
            <person name="Robinson-Rechavi M."/>
            <person name="Braasch I."/>
            <person name="Lecointre G."/>
            <person name="Bobe J."/>
            <person name="Postlethwait J.H."/>
            <person name="Berthelot C."/>
            <person name="Roest Crollius H."/>
            <person name="Guiguen Y."/>
        </authorList>
    </citation>
    <scope>NUCLEOTIDE SEQUENCE</scope>
    <source>
        <strain evidence="4">NC1722</strain>
    </source>
</reference>
<dbReference type="Proteomes" id="UP001221898">
    <property type="component" value="Unassembled WGS sequence"/>
</dbReference>
<evidence type="ECO:0000256" key="2">
    <source>
        <dbReference type="ARBA" id="ARBA00022490"/>
    </source>
</evidence>
<dbReference type="PANTHER" id="PTHR45418:SF1">
    <property type="entry name" value="CANCER_TESTIS ANTIGEN 55"/>
    <property type="match status" value="1"/>
</dbReference>
<evidence type="ECO:0000259" key="3">
    <source>
        <dbReference type="Pfam" id="PF13087"/>
    </source>
</evidence>
<accession>A0AAD7RCH5</accession>
<feature type="domain" description="DNA2/NAM7 helicase-like C-terminal" evidence="3">
    <location>
        <begin position="33"/>
        <end position="214"/>
    </location>
</feature>
<dbReference type="SUPFAM" id="SSF52540">
    <property type="entry name" value="P-loop containing nucleoside triphosphate hydrolases"/>
    <property type="match status" value="1"/>
</dbReference>
<organism evidence="4 5">
    <name type="scientific">Aldrovandia affinis</name>
    <dbReference type="NCBI Taxonomy" id="143900"/>
    <lineage>
        <taxon>Eukaryota</taxon>
        <taxon>Metazoa</taxon>
        <taxon>Chordata</taxon>
        <taxon>Craniata</taxon>
        <taxon>Vertebrata</taxon>
        <taxon>Euteleostomi</taxon>
        <taxon>Actinopterygii</taxon>
        <taxon>Neopterygii</taxon>
        <taxon>Teleostei</taxon>
        <taxon>Notacanthiformes</taxon>
        <taxon>Halosauridae</taxon>
        <taxon>Aldrovandia</taxon>
    </lineage>
</organism>
<keyword evidence="5" id="KW-1185">Reference proteome</keyword>
<dbReference type="GO" id="GO:0005737">
    <property type="term" value="C:cytoplasm"/>
    <property type="evidence" value="ECO:0007669"/>
    <property type="project" value="UniProtKB-SubCell"/>
</dbReference>